<dbReference type="Proteomes" id="UP000266313">
    <property type="component" value="Chromosome"/>
</dbReference>
<evidence type="ECO:0000313" key="3">
    <source>
        <dbReference type="Proteomes" id="UP000266313"/>
    </source>
</evidence>
<keyword evidence="1" id="KW-0732">Signal</keyword>
<sequence length="210" mass="23903">MAAARRALIILLWACWGAAGANPPLDEQQSADFRAWFVRIVGEQLRQGPSPRWVHQDCAGLVRFAVNEALRTHDGKWLKANGFSNRYLPPELNLTPEQAALRNRWKSFDGGTSAYASAIGLIQDNSRFVAKDLNQARPGDLLFFDQGEDQHLMIFMGDYIAYHRGTSTRQDNGLRAVGFDQLMHWKDARWQPRIDNPNFIGVFHFSFLSR</sequence>
<feature type="signal peptide" evidence="1">
    <location>
        <begin position="1"/>
        <end position="21"/>
    </location>
</feature>
<evidence type="ECO:0008006" key="4">
    <source>
        <dbReference type="Google" id="ProtNLM"/>
    </source>
</evidence>
<dbReference type="EMBL" id="AP017928">
    <property type="protein sequence ID" value="BBA33560.1"/>
    <property type="molecule type" value="Genomic_DNA"/>
</dbReference>
<reference evidence="2 3" key="1">
    <citation type="submission" date="2016-12" db="EMBL/GenBank/DDBJ databases">
        <title>Genome sequencing of Methylocaldum marinum.</title>
        <authorList>
            <person name="Takeuchi M."/>
            <person name="Kamagata Y."/>
            <person name="Hiraoka S."/>
            <person name="Oshima K."/>
            <person name="Hattori M."/>
            <person name="Iwasaki W."/>
        </authorList>
    </citation>
    <scope>NUCLEOTIDE SEQUENCE [LARGE SCALE GENOMIC DNA]</scope>
    <source>
        <strain evidence="2 3">S8</strain>
    </source>
</reference>
<keyword evidence="3" id="KW-1185">Reference proteome</keyword>
<gene>
    <name evidence="2" type="ORF">sS8_1602</name>
</gene>
<dbReference type="AlphaFoldDB" id="A0A250KPF8"/>
<evidence type="ECO:0000256" key="1">
    <source>
        <dbReference type="SAM" id="SignalP"/>
    </source>
</evidence>
<name>A0A250KPF8_9GAMM</name>
<dbReference type="RefSeq" id="WP_197716707.1">
    <property type="nucleotide sequence ID" value="NZ_AP017928.1"/>
</dbReference>
<proteinExistence type="predicted"/>
<protein>
    <recommendedName>
        <fullName evidence="4">DUF1175 domain-containing protein</fullName>
    </recommendedName>
</protein>
<dbReference type="KEGG" id="mmai:sS8_1602"/>
<feature type="chain" id="PRO_5012738656" description="DUF1175 domain-containing protein" evidence="1">
    <location>
        <begin position="22"/>
        <end position="210"/>
    </location>
</feature>
<accession>A0A250KPF8</accession>
<evidence type="ECO:0000313" key="2">
    <source>
        <dbReference type="EMBL" id="BBA33560.1"/>
    </source>
</evidence>
<organism evidence="2 3">
    <name type="scientific">Methylocaldum marinum</name>
    <dbReference type="NCBI Taxonomy" id="1432792"/>
    <lineage>
        <taxon>Bacteria</taxon>
        <taxon>Pseudomonadati</taxon>
        <taxon>Pseudomonadota</taxon>
        <taxon>Gammaproteobacteria</taxon>
        <taxon>Methylococcales</taxon>
        <taxon>Methylococcaceae</taxon>
        <taxon>Methylocaldum</taxon>
    </lineage>
</organism>
<dbReference type="Pfam" id="PF06672">
    <property type="entry name" value="DUF1175"/>
    <property type="match status" value="1"/>
</dbReference>
<dbReference type="InterPro" id="IPR009558">
    <property type="entry name" value="DUF1175"/>
</dbReference>
<dbReference type="Gene3D" id="3.90.1720.10">
    <property type="entry name" value="endopeptidase domain like (from Nostoc punctiforme)"/>
    <property type="match status" value="1"/>
</dbReference>